<dbReference type="AlphaFoldDB" id="A0A8J5NEK6"/>
<name>A0A8J5NEK6_HOMAM</name>
<sequence length="72" mass="8520">MNFHKWYSNIEPPEDIDQLNQDLTDAIKHAAEEAIPKTNPTNRPHKDHWFCNDEVREQNQHIQKTSLTVPFP</sequence>
<gene>
    <name evidence="1" type="ORF">Hamer_G003848</name>
</gene>
<dbReference type="EMBL" id="JAHLQT010000697">
    <property type="protein sequence ID" value="KAG7178084.1"/>
    <property type="molecule type" value="Genomic_DNA"/>
</dbReference>
<protein>
    <submittedName>
        <fullName evidence="1">Uncharacterized protein</fullName>
    </submittedName>
</protein>
<reference evidence="1" key="1">
    <citation type="journal article" date="2021" name="Sci. Adv.">
        <title>The American lobster genome reveals insights on longevity, neural, and immune adaptations.</title>
        <authorList>
            <person name="Polinski J.M."/>
            <person name="Zimin A.V."/>
            <person name="Clark K.F."/>
            <person name="Kohn A.B."/>
            <person name="Sadowski N."/>
            <person name="Timp W."/>
            <person name="Ptitsyn A."/>
            <person name="Khanna P."/>
            <person name="Romanova D.Y."/>
            <person name="Williams P."/>
            <person name="Greenwood S.J."/>
            <person name="Moroz L.L."/>
            <person name="Walt D.R."/>
            <person name="Bodnar A.G."/>
        </authorList>
    </citation>
    <scope>NUCLEOTIDE SEQUENCE</scope>
    <source>
        <strain evidence="1">GMGI-L3</strain>
    </source>
</reference>
<evidence type="ECO:0000313" key="1">
    <source>
        <dbReference type="EMBL" id="KAG7178084.1"/>
    </source>
</evidence>
<organism evidence="1 2">
    <name type="scientific">Homarus americanus</name>
    <name type="common">American lobster</name>
    <dbReference type="NCBI Taxonomy" id="6706"/>
    <lineage>
        <taxon>Eukaryota</taxon>
        <taxon>Metazoa</taxon>
        <taxon>Ecdysozoa</taxon>
        <taxon>Arthropoda</taxon>
        <taxon>Crustacea</taxon>
        <taxon>Multicrustacea</taxon>
        <taxon>Malacostraca</taxon>
        <taxon>Eumalacostraca</taxon>
        <taxon>Eucarida</taxon>
        <taxon>Decapoda</taxon>
        <taxon>Pleocyemata</taxon>
        <taxon>Astacidea</taxon>
        <taxon>Nephropoidea</taxon>
        <taxon>Nephropidae</taxon>
        <taxon>Homarus</taxon>
    </lineage>
</organism>
<dbReference type="Proteomes" id="UP000747542">
    <property type="component" value="Unassembled WGS sequence"/>
</dbReference>
<evidence type="ECO:0000313" key="2">
    <source>
        <dbReference type="Proteomes" id="UP000747542"/>
    </source>
</evidence>
<comment type="caution">
    <text evidence="1">The sequence shown here is derived from an EMBL/GenBank/DDBJ whole genome shotgun (WGS) entry which is preliminary data.</text>
</comment>
<proteinExistence type="predicted"/>
<keyword evidence="2" id="KW-1185">Reference proteome</keyword>
<accession>A0A8J5NEK6</accession>